<keyword evidence="3" id="KW-0547">Nucleotide-binding</keyword>
<dbReference type="GO" id="GO:0098796">
    <property type="term" value="C:membrane protein complex"/>
    <property type="evidence" value="ECO:0007669"/>
    <property type="project" value="UniProtKB-ARBA"/>
</dbReference>
<dbReference type="RefSeq" id="WP_033673007.1">
    <property type="nucleotide sequence ID" value="NZ_JOTM01000002.1"/>
</dbReference>
<dbReference type="eggNOG" id="COG1136">
    <property type="taxonomic scope" value="Bacteria"/>
</dbReference>
<comment type="similarity">
    <text evidence="1">Belongs to the ABC transporter superfamily.</text>
</comment>
<dbReference type="STRING" id="574375.AZF08_08085"/>
<sequence>MNIIEIKGLEKSFDLGDSKTKILKGIHLQIQKGDFVCIMGASGSGKTTLLQLLGGLDIPTAGSIRVDDAEISSLKEKELALFRRHKIGFIFQQFNLIPVFNAEENVGLPLLLDNVPRKKATIVAKRLLELVGLKGKEKHLPSQLSGGQQQRVAIARAFANEPAIILADEPTGALDSENSKNIIAALRNACDELGQTAVVVTHDPFVAAHADKVIFLLDGEVIHEHAENKGWKFRHIPQQVTQIQEIMNRHFKVGDKSDVLDN</sequence>
<evidence type="ECO:0000256" key="4">
    <source>
        <dbReference type="ARBA" id="ARBA00022840"/>
    </source>
</evidence>
<dbReference type="GO" id="GO:0022857">
    <property type="term" value="F:transmembrane transporter activity"/>
    <property type="evidence" value="ECO:0007669"/>
    <property type="project" value="TreeGrafter"/>
</dbReference>
<organism evidence="6 7">
    <name type="scientific">Bacillus gaemokensis</name>
    <dbReference type="NCBI Taxonomy" id="574375"/>
    <lineage>
        <taxon>Bacteria</taxon>
        <taxon>Bacillati</taxon>
        <taxon>Bacillota</taxon>
        <taxon>Bacilli</taxon>
        <taxon>Bacillales</taxon>
        <taxon>Bacillaceae</taxon>
        <taxon>Bacillus</taxon>
        <taxon>Bacillus cereus group</taxon>
    </lineage>
</organism>
<evidence type="ECO:0000256" key="3">
    <source>
        <dbReference type="ARBA" id="ARBA00022741"/>
    </source>
</evidence>
<evidence type="ECO:0000256" key="2">
    <source>
        <dbReference type="ARBA" id="ARBA00022448"/>
    </source>
</evidence>
<feature type="domain" description="ABC transporter" evidence="5">
    <location>
        <begin position="4"/>
        <end position="243"/>
    </location>
</feature>
<protein>
    <submittedName>
        <fullName evidence="6">Peptide ABC transporter ATP-binding protein</fullName>
    </submittedName>
</protein>
<evidence type="ECO:0000313" key="6">
    <source>
        <dbReference type="EMBL" id="KEK25203.1"/>
    </source>
</evidence>
<dbReference type="Pfam" id="PF00005">
    <property type="entry name" value="ABC_tran"/>
    <property type="match status" value="1"/>
</dbReference>
<dbReference type="SUPFAM" id="SSF52540">
    <property type="entry name" value="P-loop containing nucleoside triphosphate hydrolases"/>
    <property type="match status" value="1"/>
</dbReference>
<dbReference type="InterPro" id="IPR003439">
    <property type="entry name" value="ABC_transporter-like_ATP-bd"/>
</dbReference>
<evidence type="ECO:0000256" key="1">
    <source>
        <dbReference type="ARBA" id="ARBA00005417"/>
    </source>
</evidence>
<dbReference type="GO" id="GO:0016887">
    <property type="term" value="F:ATP hydrolysis activity"/>
    <property type="evidence" value="ECO:0007669"/>
    <property type="project" value="InterPro"/>
</dbReference>
<dbReference type="PANTHER" id="PTHR24220:SF86">
    <property type="entry name" value="ABC TRANSPORTER ABCH.1"/>
    <property type="match status" value="1"/>
</dbReference>
<name>A0A073KS38_9BACI</name>
<dbReference type="EMBL" id="JOTM01000002">
    <property type="protein sequence ID" value="KEK25203.1"/>
    <property type="molecule type" value="Genomic_DNA"/>
</dbReference>
<dbReference type="GO" id="GO:0005524">
    <property type="term" value="F:ATP binding"/>
    <property type="evidence" value="ECO:0007669"/>
    <property type="project" value="UniProtKB-KW"/>
</dbReference>
<keyword evidence="4 6" id="KW-0067">ATP-binding</keyword>
<comment type="caution">
    <text evidence="6">The sequence shown here is derived from an EMBL/GenBank/DDBJ whole genome shotgun (WGS) entry which is preliminary data.</text>
</comment>
<dbReference type="FunFam" id="3.40.50.300:FF:000032">
    <property type="entry name" value="Export ABC transporter ATP-binding protein"/>
    <property type="match status" value="1"/>
</dbReference>
<proteinExistence type="inferred from homology"/>
<keyword evidence="7" id="KW-1185">Reference proteome</keyword>
<dbReference type="InterPro" id="IPR017911">
    <property type="entry name" value="MacB-like_ATP-bd"/>
</dbReference>
<dbReference type="GO" id="GO:0005886">
    <property type="term" value="C:plasma membrane"/>
    <property type="evidence" value="ECO:0007669"/>
    <property type="project" value="TreeGrafter"/>
</dbReference>
<dbReference type="SMART" id="SM00382">
    <property type="entry name" value="AAA"/>
    <property type="match status" value="1"/>
</dbReference>
<dbReference type="InterPro" id="IPR027417">
    <property type="entry name" value="P-loop_NTPase"/>
</dbReference>
<evidence type="ECO:0000259" key="5">
    <source>
        <dbReference type="PROSITE" id="PS50893"/>
    </source>
</evidence>
<dbReference type="InterPro" id="IPR003593">
    <property type="entry name" value="AAA+_ATPase"/>
</dbReference>
<accession>A0A073KS38</accession>
<dbReference type="Gene3D" id="3.40.50.300">
    <property type="entry name" value="P-loop containing nucleotide triphosphate hydrolases"/>
    <property type="match status" value="1"/>
</dbReference>
<keyword evidence="2" id="KW-0813">Transport</keyword>
<dbReference type="AlphaFoldDB" id="A0A073KS38"/>
<dbReference type="CDD" id="cd03255">
    <property type="entry name" value="ABC_MJ0796_LolCDE_FtsE"/>
    <property type="match status" value="1"/>
</dbReference>
<dbReference type="InterPro" id="IPR017871">
    <property type="entry name" value="ABC_transporter-like_CS"/>
</dbReference>
<dbReference type="InterPro" id="IPR015854">
    <property type="entry name" value="ABC_transpr_LolD-like"/>
</dbReference>
<dbReference type="Proteomes" id="UP000027778">
    <property type="component" value="Unassembled WGS sequence"/>
</dbReference>
<gene>
    <name evidence="6" type="ORF">BAGA_11245</name>
</gene>
<dbReference type="PROSITE" id="PS00211">
    <property type="entry name" value="ABC_TRANSPORTER_1"/>
    <property type="match status" value="1"/>
</dbReference>
<evidence type="ECO:0000313" key="7">
    <source>
        <dbReference type="Proteomes" id="UP000027778"/>
    </source>
</evidence>
<dbReference type="OrthoDB" id="9791546at2"/>
<reference evidence="6 7" key="1">
    <citation type="submission" date="2014-06" db="EMBL/GenBank/DDBJ databases">
        <title>Draft genome sequence of Bacillus gaemokensis JCM 15801 (MCCC 1A00707).</title>
        <authorList>
            <person name="Lai Q."/>
            <person name="Liu Y."/>
            <person name="Shao Z."/>
        </authorList>
    </citation>
    <scope>NUCLEOTIDE SEQUENCE [LARGE SCALE GENOMIC DNA]</scope>
    <source>
        <strain evidence="6 7">JCM 15801</strain>
    </source>
</reference>
<dbReference type="PROSITE" id="PS50893">
    <property type="entry name" value="ABC_TRANSPORTER_2"/>
    <property type="match status" value="1"/>
</dbReference>
<dbReference type="PANTHER" id="PTHR24220">
    <property type="entry name" value="IMPORT ATP-BINDING PROTEIN"/>
    <property type="match status" value="1"/>
</dbReference>